<feature type="transmembrane region" description="Helical" evidence="8">
    <location>
        <begin position="581"/>
        <end position="601"/>
    </location>
</feature>
<dbReference type="EMBL" id="BAAAYV010000025">
    <property type="protein sequence ID" value="GAA3669564.1"/>
    <property type="molecule type" value="Genomic_DNA"/>
</dbReference>
<dbReference type="SMART" id="SM00062">
    <property type="entry name" value="PBPb"/>
    <property type="match status" value="2"/>
</dbReference>
<evidence type="ECO:0000259" key="9">
    <source>
        <dbReference type="PROSITE" id="PS50928"/>
    </source>
</evidence>
<evidence type="ECO:0000256" key="7">
    <source>
        <dbReference type="ARBA" id="ARBA00023136"/>
    </source>
</evidence>
<accession>A0ABP7BVE0</accession>
<organism evidence="10 11">
    <name type="scientific">Microbacterium marinilacus</name>
    <dbReference type="NCBI Taxonomy" id="415209"/>
    <lineage>
        <taxon>Bacteria</taxon>
        <taxon>Bacillati</taxon>
        <taxon>Actinomycetota</taxon>
        <taxon>Actinomycetes</taxon>
        <taxon>Micrococcales</taxon>
        <taxon>Microbacteriaceae</taxon>
        <taxon>Microbacterium</taxon>
    </lineage>
</organism>
<dbReference type="InterPro" id="IPR001638">
    <property type="entry name" value="Solute-binding_3/MltF_N"/>
</dbReference>
<dbReference type="PANTHER" id="PTHR35936">
    <property type="entry name" value="MEMBRANE-BOUND LYTIC MUREIN TRANSGLYCOSYLASE F"/>
    <property type="match status" value="1"/>
</dbReference>
<keyword evidence="6 8" id="KW-1133">Transmembrane helix</keyword>
<dbReference type="Gene3D" id="1.10.3720.10">
    <property type="entry name" value="MetI-like"/>
    <property type="match status" value="1"/>
</dbReference>
<evidence type="ECO:0000256" key="1">
    <source>
        <dbReference type="ARBA" id="ARBA00004651"/>
    </source>
</evidence>
<dbReference type="SUPFAM" id="SSF161098">
    <property type="entry name" value="MetI-like"/>
    <property type="match status" value="1"/>
</dbReference>
<dbReference type="SUPFAM" id="SSF53850">
    <property type="entry name" value="Periplasmic binding protein-like II"/>
    <property type="match status" value="2"/>
</dbReference>
<evidence type="ECO:0000256" key="8">
    <source>
        <dbReference type="RuleBase" id="RU363032"/>
    </source>
</evidence>
<dbReference type="InterPro" id="IPR000515">
    <property type="entry name" value="MetI-like"/>
</dbReference>
<keyword evidence="4 8" id="KW-0812">Transmembrane</keyword>
<keyword evidence="5" id="KW-0732">Signal</keyword>
<keyword evidence="2 8" id="KW-0813">Transport</keyword>
<dbReference type="InterPro" id="IPR010065">
    <property type="entry name" value="AA_ABC_transptr_permease_3TM"/>
</dbReference>
<feature type="domain" description="ABC transmembrane type-1" evidence="9">
    <location>
        <begin position="543"/>
        <end position="735"/>
    </location>
</feature>
<comment type="caution">
    <text evidence="10">The sequence shown here is derived from an EMBL/GenBank/DDBJ whole genome shotgun (WGS) entry which is preliminary data.</text>
</comment>
<comment type="similarity">
    <text evidence="8">Belongs to the binding-protein-dependent transport system permease family.</text>
</comment>
<keyword evidence="3" id="KW-1003">Cell membrane</keyword>
<dbReference type="Proteomes" id="UP001410795">
    <property type="component" value="Unassembled WGS sequence"/>
</dbReference>
<evidence type="ECO:0000256" key="4">
    <source>
        <dbReference type="ARBA" id="ARBA00022692"/>
    </source>
</evidence>
<keyword evidence="7 8" id="KW-0472">Membrane</keyword>
<comment type="subcellular location">
    <subcellularLocation>
        <location evidence="1 8">Cell membrane</location>
        <topology evidence="1 8">Multi-pass membrane protein</topology>
    </subcellularLocation>
</comment>
<dbReference type="CDD" id="cd06261">
    <property type="entry name" value="TM_PBP2"/>
    <property type="match status" value="1"/>
</dbReference>
<sequence>MAKITPPTPEPRNARTSVLPRFGALLTAAGIAAGSLLGGLVPVSPASAATDETYVIGTDTTYAPFEFNDGTSLKGIDIDLLDAIAEDQGFTVEWQQLGFDAAVQALQSNQVDGVMAGMSITDEREQTFDFGDGYFTGGIQFGVLDGSDIQDLEDLQGQTVAVKTGTQGQTYAESLEDELDLSITPYNETTDMVDAVKAGQAVAYAEDYPVIGYGITQGSGFRLIGEPALGGDYGFAVNKGQNPELIEKFNAGLANLKASGEYDEIIETYIGSGSDAGSGGGEQTPPLGDGQNFVIGTDTTYAPFEFNDGGLRGIDIDLLDAIAENQNFTVEWQQLGFDAALQALQANQVDGVMAGMSITDERKQTFDFGDGYFTGGIQFGVLDESEIEGLEDLQGQAVAVKTGTQGQTYAESLQDELDLRITPYNETTDMVDAVKAGQAVAYAEDYPVLAYGITQGSGFRLIGEPELGGEYGFAVNKGENPELIEMFNAGLANLKASGDYDEIIETYVGTSGSEDGGDGASSAAPSDIFSITAKYWPTLMQGLGWTILSTVVALAAAFVLGVIFGFGRLSRILPFRWISTAYVYVFRGTPILIQAFFVFFAVPQLLAGSDIKFSPFVAGAITLALNTGAYMTEIIRGGILAVDPGQNEASRSLGLGHWKTMQKVVLPQAFRIMIPSFVNQSIITLKDTSLLSAIGLAELTFQSRQIIASTYMSAQILTVVAVMYFVVITLLTVLADRLERKFNS</sequence>
<evidence type="ECO:0000313" key="10">
    <source>
        <dbReference type="EMBL" id="GAA3669564.1"/>
    </source>
</evidence>
<dbReference type="CDD" id="cd13619">
    <property type="entry name" value="PBP2_GlnP"/>
    <property type="match status" value="1"/>
</dbReference>
<dbReference type="PANTHER" id="PTHR35936:SF17">
    <property type="entry name" value="ARGININE-BINDING EXTRACELLULAR PROTEIN ARTP"/>
    <property type="match status" value="1"/>
</dbReference>
<evidence type="ECO:0000256" key="3">
    <source>
        <dbReference type="ARBA" id="ARBA00022475"/>
    </source>
</evidence>
<dbReference type="RefSeq" id="WP_246603696.1">
    <property type="nucleotide sequence ID" value="NZ_BAAAYV010000025.1"/>
</dbReference>
<reference evidence="11" key="1">
    <citation type="journal article" date="2019" name="Int. J. Syst. Evol. Microbiol.">
        <title>The Global Catalogue of Microorganisms (GCM) 10K type strain sequencing project: providing services to taxonomists for standard genome sequencing and annotation.</title>
        <authorList>
            <consortium name="The Broad Institute Genomics Platform"/>
            <consortium name="The Broad Institute Genome Sequencing Center for Infectious Disease"/>
            <person name="Wu L."/>
            <person name="Ma J."/>
        </authorList>
    </citation>
    <scope>NUCLEOTIDE SEQUENCE [LARGE SCALE GENOMIC DNA]</scope>
    <source>
        <strain evidence="11">JCM 16546</strain>
    </source>
</reference>
<evidence type="ECO:0000256" key="6">
    <source>
        <dbReference type="ARBA" id="ARBA00022989"/>
    </source>
</evidence>
<dbReference type="PROSITE" id="PS50928">
    <property type="entry name" value="ABC_TM1"/>
    <property type="match status" value="1"/>
</dbReference>
<proteinExistence type="inferred from homology"/>
<protein>
    <submittedName>
        <fullName evidence="10">Amino acid ABC transporter substrate-binding protein/permease</fullName>
    </submittedName>
</protein>
<keyword evidence="11" id="KW-1185">Reference proteome</keyword>
<dbReference type="InterPro" id="IPR035906">
    <property type="entry name" value="MetI-like_sf"/>
</dbReference>
<evidence type="ECO:0000313" key="11">
    <source>
        <dbReference type="Proteomes" id="UP001410795"/>
    </source>
</evidence>
<feature type="transmembrane region" description="Helical" evidence="8">
    <location>
        <begin position="543"/>
        <end position="569"/>
    </location>
</feature>
<evidence type="ECO:0000256" key="5">
    <source>
        <dbReference type="ARBA" id="ARBA00022729"/>
    </source>
</evidence>
<feature type="transmembrane region" description="Helical" evidence="8">
    <location>
        <begin position="613"/>
        <end position="631"/>
    </location>
</feature>
<dbReference type="NCBIfam" id="TIGR01726">
    <property type="entry name" value="HEQRo_perm_3TM"/>
    <property type="match status" value="1"/>
</dbReference>
<dbReference type="Pfam" id="PF00528">
    <property type="entry name" value="BPD_transp_1"/>
    <property type="match status" value="1"/>
</dbReference>
<dbReference type="Pfam" id="PF00497">
    <property type="entry name" value="SBP_bac_3"/>
    <property type="match status" value="2"/>
</dbReference>
<dbReference type="Gene3D" id="3.40.190.10">
    <property type="entry name" value="Periplasmic binding protein-like II"/>
    <property type="match status" value="4"/>
</dbReference>
<name>A0ABP7BVE0_9MICO</name>
<gene>
    <name evidence="10" type="ORF">GCM10022202_34570</name>
</gene>
<evidence type="ECO:0000256" key="2">
    <source>
        <dbReference type="ARBA" id="ARBA00022448"/>
    </source>
</evidence>
<feature type="transmembrane region" description="Helical" evidence="8">
    <location>
        <begin position="714"/>
        <end position="735"/>
    </location>
</feature>